<dbReference type="InterPro" id="IPR036165">
    <property type="entry name" value="YefM-like_sf"/>
</dbReference>
<organism evidence="3 4">
    <name type="scientific">Seongchinamella sediminis</name>
    <dbReference type="NCBI Taxonomy" id="2283635"/>
    <lineage>
        <taxon>Bacteria</taxon>
        <taxon>Pseudomonadati</taxon>
        <taxon>Pseudomonadota</taxon>
        <taxon>Gammaproteobacteria</taxon>
        <taxon>Cellvibrionales</taxon>
        <taxon>Halieaceae</taxon>
        <taxon>Seongchinamella</taxon>
    </lineage>
</organism>
<evidence type="ECO:0000256" key="2">
    <source>
        <dbReference type="RuleBase" id="RU362080"/>
    </source>
</evidence>
<dbReference type="OrthoDB" id="9800503at2"/>
<dbReference type="InterPro" id="IPR006442">
    <property type="entry name" value="Antitoxin_Phd/YefM"/>
</dbReference>
<comment type="similarity">
    <text evidence="1 2">Belongs to the phD/YefM antitoxin family.</text>
</comment>
<evidence type="ECO:0000313" key="3">
    <source>
        <dbReference type="EMBL" id="RLQ21194.1"/>
    </source>
</evidence>
<evidence type="ECO:0000256" key="1">
    <source>
        <dbReference type="ARBA" id="ARBA00009981"/>
    </source>
</evidence>
<evidence type="ECO:0000313" key="4">
    <source>
        <dbReference type="Proteomes" id="UP000265509"/>
    </source>
</evidence>
<proteinExistence type="inferred from homology"/>
<dbReference type="Gene3D" id="3.40.1620.10">
    <property type="entry name" value="YefM-like domain"/>
    <property type="match status" value="1"/>
</dbReference>
<comment type="function">
    <text evidence="2">Antitoxin component of a type II toxin-antitoxin (TA) system.</text>
</comment>
<name>A0A3L7DV66_9GAMM</name>
<accession>A0A3L7DV66</accession>
<sequence>MRSVNISEFRANLLKYLKLAHSGEEITVTSNGQQMATITPPAGKKEAAREKLRALAADAEIGDIVSPTDEDWEAQQ</sequence>
<protein>
    <recommendedName>
        <fullName evidence="2">Antitoxin</fullName>
    </recommendedName>
</protein>
<comment type="caution">
    <text evidence="3">The sequence shown here is derived from an EMBL/GenBank/DDBJ whole genome shotgun (WGS) entry which is preliminary data.</text>
</comment>
<dbReference type="Pfam" id="PF02604">
    <property type="entry name" value="PhdYeFM_antitox"/>
    <property type="match status" value="1"/>
</dbReference>
<dbReference type="NCBIfam" id="TIGR01552">
    <property type="entry name" value="phd_fam"/>
    <property type="match status" value="1"/>
</dbReference>
<keyword evidence="4" id="KW-1185">Reference proteome</keyword>
<dbReference type="EMBL" id="QRAN01000015">
    <property type="protein sequence ID" value="RLQ21194.1"/>
    <property type="molecule type" value="Genomic_DNA"/>
</dbReference>
<dbReference type="AlphaFoldDB" id="A0A3L7DV66"/>
<dbReference type="RefSeq" id="WP_117955807.1">
    <property type="nucleotide sequence ID" value="NZ_QRAN01000015.1"/>
</dbReference>
<gene>
    <name evidence="3" type="ORF">DWB85_14030</name>
</gene>
<dbReference type="SUPFAM" id="SSF143120">
    <property type="entry name" value="YefM-like"/>
    <property type="match status" value="1"/>
</dbReference>
<dbReference type="Proteomes" id="UP000265509">
    <property type="component" value="Unassembled WGS sequence"/>
</dbReference>
<reference evidence="3 4" key="1">
    <citation type="submission" date="2018-07" db="EMBL/GenBank/DDBJ databases">
        <title>Halioglobus sp. genome submission.</title>
        <authorList>
            <person name="Ye M.-Q."/>
            <person name="Du Z.-J."/>
        </authorList>
    </citation>
    <scope>NUCLEOTIDE SEQUENCE [LARGE SCALE GENOMIC DNA]</scope>
    <source>
        <strain evidence="3 4">U0301</strain>
    </source>
</reference>